<evidence type="ECO:0000259" key="5">
    <source>
        <dbReference type="Pfam" id="PF24125"/>
    </source>
</evidence>
<dbReference type="InterPro" id="IPR019734">
    <property type="entry name" value="TPR_rpt"/>
</dbReference>
<dbReference type="InterPro" id="IPR051685">
    <property type="entry name" value="Ycf3/AcsC/BcsC/TPR_MFPF"/>
</dbReference>
<dbReference type="SUPFAM" id="SSF48452">
    <property type="entry name" value="TPR-like"/>
    <property type="match status" value="1"/>
</dbReference>
<accession>A0A6S6Y2S9</accession>
<evidence type="ECO:0000256" key="1">
    <source>
        <dbReference type="ARBA" id="ARBA00022737"/>
    </source>
</evidence>
<evidence type="ECO:0000313" key="6">
    <source>
        <dbReference type="EMBL" id="CAB1369516.1"/>
    </source>
</evidence>
<evidence type="ECO:0000256" key="3">
    <source>
        <dbReference type="PROSITE-ProRule" id="PRU00339"/>
    </source>
</evidence>
<dbReference type="AlphaFoldDB" id="A0A6S6Y2S9"/>
<dbReference type="PANTHER" id="PTHR44943:SF8">
    <property type="entry name" value="TPR REPEAT-CONTAINING PROTEIN MJ0263"/>
    <property type="match status" value="1"/>
</dbReference>
<dbReference type="InterPro" id="IPR032710">
    <property type="entry name" value="NTF2-like_dom_sf"/>
</dbReference>
<protein>
    <recommendedName>
        <fullName evidence="5">Cds6 C-terminal domain-containing protein</fullName>
    </recommendedName>
</protein>
<dbReference type="PROSITE" id="PS50005">
    <property type="entry name" value="TPR"/>
    <property type="match status" value="1"/>
</dbReference>
<dbReference type="SUPFAM" id="SSF54427">
    <property type="entry name" value="NTF2-like"/>
    <property type="match status" value="1"/>
</dbReference>
<feature type="region of interest" description="Disordered" evidence="4">
    <location>
        <begin position="258"/>
        <end position="280"/>
    </location>
</feature>
<dbReference type="PANTHER" id="PTHR44943">
    <property type="entry name" value="CELLULOSE SYNTHASE OPERON PROTEIN C"/>
    <property type="match status" value="1"/>
</dbReference>
<dbReference type="EMBL" id="LR778301">
    <property type="protein sequence ID" value="CAB1369516.1"/>
    <property type="molecule type" value="Genomic_DNA"/>
</dbReference>
<dbReference type="Gene3D" id="1.25.40.10">
    <property type="entry name" value="Tetratricopeptide repeat domain"/>
    <property type="match status" value="1"/>
</dbReference>
<name>A0A6S6Y2S9_9PROT</name>
<dbReference type="InterPro" id="IPR056203">
    <property type="entry name" value="Cds6_C"/>
</dbReference>
<sequence length="392" mass="42426">MKAGFLLESLADPTHSQYGKKYNMTPRCSFLPNALAASVLTLALLSFAAHADSLQDAAKLLKQNQHAQALEQVDKYLAAKPKDAQGRFLRGVILTELGRTSDAIAIFSRLTDDYPQLPEPYNNLAVIYAQQKQYDKAKQALETAIRTHPSYATAHENLGDIYTRMASQAYDKALQLDSSNSTAQTKLAMIRDLMNGATGKTTGRPAIASAPAPAVAPAIVTPVAPPTPVALAKPAEPARPVEAPKPVTVTVAQAPTPAKAAEVAPAPASETTPKASGNDANADIARTIDNWSRAWSKKDVKTYLSLYAKDFGTPGGLSRKAWEKERDQRIRKPGEIDVSFEGLKVTSNGPDQATAKFRQHYRSATLKTSTNKVLVLVKRNGKWQIQQERIGN</sequence>
<organism evidence="6 7">
    <name type="scientific">Denitratisoma oestradiolicum</name>
    <dbReference type="NCBI Taxonomy" id="311182"/>
    <lineage>
        <taxon>Bacteria</taxon>
        <taxon>Pseudomonadati</taxon>
        <taxon>Pseudomonadota</taxon>
        <taxon>Betaproteobacteria</taxon>
        <taxon>Nitrosomonadales</taxon>
        <taxon>Sterolibacteriaceae</taxon>
        <taxon>Denitratisoma</taxon>
    </lineage>
</organism>
<reference evidence="6 7" key="1">
    <citation type="submission" date="2020-03" db="EMBL/GenBank/DDBJ databases">
        <authorList>
            <consortium name="Genoscope - CEA"/>
            <person name="William W."/>
        </authorList>
    </citation>
    <scope>NUCLEOTIDE SEQUENCE [LARGE SCALE GENOMIC DNA]</scope>
    <source>
        <strain evidence="7">DSM 16959</strain>
    </source>
</reference>
<keyword evidence="1" id="KW-0677">Repeat</keyword>
<keyword evidence="2 3" id="KW-0802">TPR repeat</keyword>
<keyword evidence="7" id="KW-1185">Reference proteome</keyword>
<evidence type="ECO:0000256" key="2">
    <source>
        <dbReference type="ARBA" id="ARBA00022803"/>
    </source>
</evidence>
<dbReference type="Pfam" id="PF13432">
    <property type="entry name" value="TPR_16"/>
    <property type="match status" value="1"/>
</dbReference>
<dbReference type="Proteomes" id="UP000515733">
    <property type="component" value="Chromosome"/>
</dbReference>
<dbReference type="Pfam" id="PF24125">
    <property type="entry name" value="Cds6_C"/>
    <property type="match status" value="1"/>
</dbReference>
<feature type="compositionally biased region" description="Low complexity" evidence="4">
    <location>
        <begin position="258"/>
        <end position="273"/>
    </location>
</feature>
<gene>
    <name evidence="6" type="ORF">DENOEST_2351</name>
</gene>
<evidence type="ECO:0000256" key="4">
    <source>
        <dbReference type="SAM" id="MobiDB-lite"/>
    </source>
</evidence>
<dbReference type="KEGG" id="doe:DENOEST_2351"/>
<dbReference type="Pfam" id="PF00515">
    <property type="entry name" value="TPR_1"/>
    <property type="match status" value="1"/>
</dbReference>
<dbReference type="Gene3D" id="3.10.450.50">
    <property type="match status" value="1"/>
</dbReference>
<dbReference type="SMART" id="SM00028">
    <property type="entry name" value="TPR"/>
    <property type="match status" value="3"/>
</dbReference>
<dbReference type="InterPro" id="IPR011990">
    <property type="entry name" value="TPR-like_helical_dom_sf"/>
</dbReference>
<feature type="domain" description="Cds6 C-terminal" evidence="5">
    <location>
        <begin position="284"/>
        <end position="388"/>
    </location>
</feature>
<feature type="repeat" description="TPR" evidence="3">
    <location>
        <begin position="118"/>
        <end position="151"/>
    </location>
</feature>
<proteinExistence type="predicted"/>
<evidence type="ECO:0000313" key="7">
    <source>
        <dbReference type="Proteomes" id="UP000515733"/>
    </source>
</evidence>